<accession>A0AAW9SIU7</accession>
<feature type="transmembrane region" description="Helical" evidence="1">
    <location>
        <begin position="12"/>
        <end position="32"/>
    </location>
</feature>
<comment type="caution">
    <text evidence="2">The sequence shown here is derived from an EMBL/GenBank/DDBJ whole genome shotgun (WGS) entry which is preliminary data.</text>
</comment>
<proteinExistence type="predicted"/>
<keyword evidence="1" id="KW-0812">Transmembrane</keyword>
<feature type="transmembrane region" description="Helical" evidence="1">
    <location>
        <begin position="91"/>
        <end position="110"/>
    </location>
</feature>
<feature type="transmembrane region" description="Helical" evidence="1">
    <location>
        <begin position="60"/>
        <end position="84"/>
    </location>
</feature>
<organism evidence="2 3">
    <name type="scientific">Rapidithrix thailandica</name>
    <dbReference type="NCBI Taxonomy" id="413964"/>
    <lineage>
        <taxon>Bacteria</taxon>
        <taxon>Pseudomonadati</taxon>
        <taxon>Bacteroidota</taxon>
        <taxon>Cytophagia</taxon>
        <taxon>Cytophagales</taxon>
        <taxon>Flammeovirgaceae</taxon>
        <taxon>Rapidithrix</taxon>
    </lineage>
</organism>
<gene>
    <name evidence="2" type="ORF">AAG747_24890</name>
</gene>
<dbReference type="AlphaFoldDB" id="A0AAW9SIU7"/>
<keyword evidence="1" id="KW-1133">Transmembrane helix</keyword>
<dbReference type="Proteomes" id="UP001403385">
    <property type="component" value="Unassembled WGS sequence"/>
</dbReference>
<feature type="transmembrane region" description="Helical" evidence="1">
    <location>
        <begin position="116"/>
        <end position="136"/>
    </location>
</feature>
<keyword evidence="3" id="KW-1185">Reference proteome</keyword>
<evidence type="ECO:0000313" key="2">
    <source>
        <dbReference type="EMBL" id="MEN7551178.1"/>
    </source>
</evidence>
<evidence type="ECO:0000256" key="1">
    <source>
        <dbReference type="SAM" id="Phobius"/>
    </source>
</evidence>
<dbReference type="EMBL" id="JBDKWZ010000020">
    <property type="protein sequence ID" value="MEN7551178.1"/>
    <property type="molecule type" value="Genomic_DNA"/>
</dbReference>
<name>A0AAW9SIU7_9BACT</name>
<evidence type="ECO:0000313" key="3">
    <source>
        <dbReference type="Proteomes" id="UP001403385"/>
    </source>
</evidence>
<dbReference type="RefSeq" id="WP_346823959.1">
    <property type="nucleotide sequence ID" value="NZ_JBDKWZ010000020.1"/>
</dbReference>
<keyword evidence="1" id="KW-0472">Membrane</keyword>
<sequence length="137" mass="14445">MELAFIELLKGVLSVKILVSAFLAILFIQSGLDKVFDWGGNLSWLKGHFEKSPLKNLVPLMLGVVTVFELAAGFVSAAGCVVLVSGGEATIALLGAQLSAVSLIMLFFGQRVAKDYVGAATLVSYFILSVLAIVILA</sequence>
<reference evidence="2 3" key="1">
    <citation type="submission" date="2024-04" db="EMBL/GenBank/DDBJ databases">
        <title>Novel genus in family Flammeovirgaceae.</title>
        <authorList>
            <person name="Nguyen T.H."/>
            <person name="Vuong T.Q."/>
            <person name="Le H."/>
            <person name="Kim S.-G."/>
        </authorList>
    </citation>
    <scope>NUCLEOTIDE SEQUENCE [LARGE SCALE GENOMIC DNA]</scope>
    <source>
        <strain evidence="2 3">JCM 23209</strain>
    </source>
</reference>
<protein>
    <submittedName>
        <fullName evidence="2">DoxX family protein</fullName>
    </submittedName>
</protein>